<accession>A0A087DRP9</accession>
<reference evidence="2 3" key="1">
    <citation type="submission" date="2014-03" db="EMBL/GenBank/DDBJ databases">
        <title>Genomics of Bifidobacteria.</title>
        <authorList>
            <person name="Ventura M."/>
            <person name="Milani C."/>
            <person name="Lugli G.A."/>
        </authorList>
    </citation>
    <scope>NUCLEOTIDE SEQUENCE [LARGE SCALE GENOMIC DNA]</scope>
    <source>
        <strain evidence="3">JCM 15918</strain>
    </source>
</reference>
<gene>
    <name evidence="2" type="ORF">BSTER_0774</name>
</gene>
<evidence type="ECO:0008006" key="4">
    <source>
        <dbReference type="Google" id="ProtNLM"/>
    </source>
</evidence>
<name>A0A087DRP9_BIFAD</name>
<proteinExistence type="predicted"/>
<dbReference type="RefSeq" id="WP_034524409.1">
    <property type="nucleotide sequence ID" value="NZ_JGZQ01000003.1"/>
</dbReference>
<organism evidence="2 3">
    <name type="scientific">Bifidobacterium adolescentis JCM 15918</name>
    <dbReference type="NCBI Taxonomy" id="1437612"/>
    <lineage>
        <taxon>Bacteria</taxon>
        <taxon>Bacillati</taxon>
        <taxon>Actinomycetota</taxon>
        <taxon>Actinomycetes</taxon>
        <taxon>Bifidobacteriales</taxon>
        <taxon>Bifidobacteriaceae</taxon>
        <taxon>Bifidobacterium</taxon>
    </lineage>
</organism>
<dbReference type="EMBL" id="JGZQ01000003">
    <property type="protein sequence ID" value="KFI98199.1"/>
    <property type="molecule type" value="Genomic_DNA"/>
</dbReference>
<sequence>MSNDIDKSVNRLNAAETIRRQAIALQKHISEALAGLQTLSGSEDIQISHALAMATVQASKALRQAHLMQDSADMLDQADQRDEENNISRMLIRKMTQQAANKKRGPSRPARNLQETNHHSSRKAGTMSQCQQCGEPAQTTLCKTCAKHMRRQITSLAKTIPELRALADRKAHIGERGGGVRGGEPGLPVSVHWLTVYEEAARLMLRLAGCVDLKWMLLPVEGWRSAYRVVCRSWSRVVCSPSAGELADRLDRMLRRIDRLCIPSDGRVTVVQCPDCSTSLAVPQGMRDGWCPECGERLDLDMLVAGRLGEAGQAVMTCSPAEAADWLTDRAGLRTTRKQVSNWLTRGRLSKARRIGRGVWEFNQAELVDTRLAQEGESA</sequence>
<protein>
    <recommendedName>
        <fullName evidence="4">PhnA protein</fullName>
    </recommendedName>
</protein>
<comment type="caution">
    <text evidence="2">The sequence shown here is derived from an EMBL/GenBank/DDBJ whole genome shotgun (WGS) entry which is preliminary data.</text>
</comment>
<evidence type="ECO:0000313" key="2">
    <source>
        <dbReference type="EMBL" id="KFI98199.1"/>
    </source>
</evidence>
<evidence type="ECO:0000256" key="1">
    <source>
        <dbReference type="SAM" id="MobiDB-lite"/>
    </source>
</evidence>
<dbReference type="AlphaFoldDB" id="A0A087DRP9"/>
<evidence type="ECO:0000313" key="3">
    <source>
        <dbReference type="Proteomes" id="UP000029091"/>
    </source>
</evidence>
<dbReference type="Proteomes" id="UP000029091">
    <property type="component" value="Unassembled WGS sequence"/>
</dbReference>
<feature type="region of interest" description="Disordered" evidence="1">
    <location>
        <begin position="96"/>
        <end position="129"/>
    </location>
</feature>